<feature type="non-terminal residue" evidence="9">
    <location>
        <position position="150"/>
    </location>
</feature>
<comment type="caution">
    <text evidence="9">The sequence shown here is derived from an EMBL/GenBank/DDBJ whole genome shotgun (WGS) entry which is preliminary data.</text>
</comment>
<organism evidence="9">
    <name type="scientific">marine sediment metagenome</name>
    <dbReference type="NCBI Taxonomy" id="412755"/>
    <lineage>
        <taxon>unclassified sequences</taxon>
        <taxon>metagenomes</taxon>
        <taxon>ecological metagenomes</taxon>
    </lineage>
</organism>
<comment type="subcellular location">
    <subcellularLocation>
        <location evidence="1">Cell inner membrane</location>
        <topology evidence="1">Multi-pass membrane protein</topology>
    </subcellularLocation>
</comment>
<accession>X0UUJ5</accession>
<dbReference type="AlphaFoldDB" id="X0UUJ5"/>
<feature type="domain" description="Type II secretion system protein GspF" evidence="8">
    <location>
        <begin position="71"/>
        <end position="149"/>
    </location>
</feature>
<name>X0UUJ5_9ZZZZ</name>
<evidence type="ECO:0000256" key="7">
    <source>
        <dbReference type="ARBA" id="ARBA00023136"/>
    </source>
</evidence>
<dbReference type="GO" id="GO:0005886">
    <property type="term" value="C:plasma membrane"/>
    <property type="evidence" value="ECO:0007669"/>
    <property type="project" value="UniProtKB-SubCell"/>
</dbReference>
<gene>
    <name evidence="9" type="ORF">S01H1_38165</name>
</gene>
<dbReference type="InterPro" id="IPR018076">
    <property type="entry name" value="T2SS_GspF_dom"/>
</dbReference>
<dbReference type="EMBL" id="BARS01024008">
    <property type="protein sequence ID" value="GAG02892.1"/>
    <property type="molecule type" value="Genomic_DNA"/>
</dbReference>
<keyword evidence="6" id="KW-1133">Transmembrane helix</keyword>
<reference evidence="9" key="1">
    <citation type="journal article" date="2014" name="Front. Microbiol.">
        <title>High frequency of phylogenetically diverse reductive dehalogenase-homologous genes in deep subseafloor sedimentary metagenomes.</title>
        <authorList>
            <person name="Kawai M."/>
            <person name="Futagami T."/>
            <person name="Toyoda A."/>
            <person name="Takaki Y."/>
            <person name="Nishi S."/>
            <person name="Hori S."/>
            <person name="Arai W."/>
            <person name="Tsubouchi T."/>
            <person name="Morono Y."/>
            <person name="Uchiyama I."/>
            <person name="Ito T."/>
            <person name="Fujiyama A."/>
            <person name="Inagaki F."/>
            <person name="Takami H."/>
        </authorList>
    </citation>
    <scope>NUCLEOTIDE SEQUENCE</scope>
    <source>
        <strain evidence="9">Expedition CK06-06</strain>
    </source>
</reference>
<protein>
    <recommendedName>
        <fullName evidence="8">Type II secretion system protein GspF domain-containing protein</fullName>
    </recommendedName>
</protein>
<dbReference type="PANTHER" id="PTHR30012">
    <property type="entry name" value="GENERAL SECRETION PATHWAY PROTEIN"/>
    <property type="match status" value="1"/>
</dbReference>
<dbReference type="PANTHER" id="PTHR30012:SF0">
    <property type="entry name" value="TYPE II SECRETION SYSTEM PROTEIN F-RELATED"/>
    <property type="match status" value="1"/>
</dbReference>
<proteinExistence type="inferred from homology"/>
<dbReference type="InterPro" id="IPR042094">
    <property type="entry name" value="T2SS_GspF_sf"/>
</dbReference>
<dbReference type="FunFam" id="1.20.81.30:FF:000001">
    <property type="entry name" value="Type II secretion system protein F"/>
    <property type="match status" value="1"/>
</dbReference>
<sequence length="150" mass="16773">MPLYKYRAKDGPENIVEGRIEAETEKEAIEKVHRLGYIPVRVKEETAESRLGRISGPISGVRVRSQDVTIFSRQLASFMKSGMPILRALTIISEQSQGPHLKDMFNNIRAEVRDGKTLSSALSGYPRVFSALYIAMVRTGEDSGTLQEVF</sequence>
<evidence type="ECO:0000256" key="3">
    <source>
        <dbReference type="ARBA" id="ARBA00022475"/>
    </source>
</evidence>
<evidence type="ECO:0000256" key="5">
    <source>
        <dbReference type="ARBA" id="ARBA00022692"/>
    </source>
</evidence>
<evidence type="ECO:0000256" key="6">
    <source>
        <dbReference type="ARBA" id="ARBA00022989"/>
    </source>
</evidence>
<keyword evidence="4" id="KW-0997">Cell inner membrane</keyword>
<keyword evidence="5" id="KW-0812">Transmembrane</keyword>
<evidence type="ECO:0000256" key="1">
    <source>
        <dbReference type="ARBA" id="ARBA00004429"/>
    </source>
</evidence>
<keyword evidence="3" id="KW-1003">Cell membrane</keyword>
<dbReference type="GO" id="GO:0015628">
    <property type="term" value="P:protein secretion by the type II secretion system"/>
    <property type="evidence" value="ECO:0007669"/>
    <property type="project" value="TreeGrafter"/>
</dbReference>
<evidence type="ECO:0000313" key="9">
    <source>
        <dbReference type="EMBL" id="GAG02892.1"/>
    </source>
</evidence>
<dbReference type="Pfam" id="PF00482">
    <property type="entry name" value="T2SSF"/>
    <property type="match status" value="1"/>
</dbReference>
<evidence type="ECO:0000259" key="8">
    <source>
        <dbReference type="Pfam" id="PF00482"/>
    </source>
</evidence>
<evidence type="ECO:0000256" key="4">
    <source>
        <dbReference type="ARBA" id="ARBA00022519"/>
    </source>
</evidence>
<dbReference type="Gene3D" id="1.20.81.30">
    <property type="entry name" value="Type II secretion system (T2SS), domain F"/>
    <property type="match status" value="1"/>
</dbReference>
<comment type="similarity">
    <text evidence="2">Belongs to the GSP F family.</text>
</comment>
<evidence type="ECO:0000256" key="2">
    <source>
        <dbReference type="ARBA" id="ARBA00005745"/>
    </source>
</evidence>
<dbReference type="InterPro" id="IPR003004">
    <property type="entry name" value="GspF/PilC"/>
</dbReference>
<keyword evidence="7" id="KW-0472">Membrane</keyword>